<dbReference type="RefSeq" id="XP_068348293.1">
    <property type="nucleotide sequence ID" value="XM_068495574.1"/>
</dbReference>
<evidence type="ECO:0000313" key="3">
    <source>
        <dbReference type="Proteomes" id="UP000179807"/>
    </source>
</evidence>
<name>A0A1J4JD05_9EUKA</name>
<feature type="transmembrane region" description="Helical" evidence="1">
    <location>
        <begin position="320"/>
        <end position="338"/>
    </location>
</feature>
<feature type="transmembrane region" description="Helical" evidence="1">
    <location>
        <begin position="174"/>
        <end position="198"/>
    </location>
</feature>
<feature type="transmembrane region" description="Helical" evidence="1">
    <location>
        <begin position="350"/>
        <end position="369"/>
    </location>
</feature>
<dbReference type="AlphaFoldDB" id="A0A1J4JD05"/>
<dbReference type="Proteomes" id="UP000179807">
    <property type="component" value="Unassembled WGS sequence"/>
</dbReference>
<feature type="transmembrane region" description="Helical" evidence="1">
    <location>
        <begin position="273"/>
        <end position="299"/>
    </location>
</feature>
<dbReference type="VEuPathDB" id="TrichDB:TRFO_10635"/>
<dbReference type="GeneID" id="94830278"/>
<dbReference type="EMBL" id="MLAK01001260">
    <property type="protein sequence ID" value="OHS95156.1"/>
    <property type="molecule type" value="Genomic_DNA"/>
</dbReference>
<reference evidence="2" key="1">
    <citation type="submission" date="2016-10" db="EMBL/GenBank/DDBJ databases">
        <authorList>
            <person name="Benchimol M."/>
            <person name="Almeida L.G."/>
            <person name="Vasconcelos A.T."/>
            <person name="Perreira-Neves A."/>
            <person name="Rosa I.A."/>
            <person name="Tasca T."/>
            <person name="Bogo M.R."/>
            <person name="de Souza W."/>
        </authorList>
    </citation>
    <scope>NUCLEOTIDE SEQUENCE [LARGE SCALE GENOMIC DNA]</scope>
    <source>
        <strain evidence="2">K</strain>
    </source>
</reference>
<evidence type="ECO:0008006" key="4">
    <source>
        <dbReference type="Google" id="ProtNLM"/>
    </source>
</evidence>
<keyword evidence="3" id="KW-1185">Reference proteome</keyword>
<comment type="caution">
    <text evidence="2">The sequence shown here is derived from an EMBL/GenBank/DDBJ whole genome shotgun (WGS) entry which is preliminary data.</text>
</comment>
<gene>
    <name evidence="2" type="ORF">TRFO_10635</name>
</gene>
<evidence type="ECO:0000256" key="1">
    <source>
        <dbReference type="SAM" id="Phobius"/>
    </source>
</evidence>
<protein>
    <recommendedName>
        <fullName evidence="4">Intimal thickness related receptor IRP domain-containing protein</fullName>
    </recommendedName>
</protein>
<evidence type="ECO:0000313" key="2">
    <source>
        <dbReference type="EMBL" id="OHS95156.1"/>
    </source>
</evidence>
<feature type="transmembrane region" description="Helical" evidence="1">
    <location>
        <begin position="144"/>
        <end position="162"/>
    </location>
</feature>
<accession>A0A1J4JD05</accession>
<feature type="transmembrane region" description="Helical" evidence="1">
    <location>
        <begin position="250"/>
        <end position="267"/>
    </location>
</feature>
<keyword evidence="1" id="KW-1133">Transmembrane helix</keyword>
<feature type="transmembrane region" description="Helical" evidence="1">
    <location>
        <begin position="218"/>
        <end position="238"/>
    </location>
</feature>
<proteinExistence type="predicted"/>
<keyword evidence="1" id="KW-0472">Membrane</keyword>
<sequence length="412" mass="48023">MLFWVFQILSHSYVQSMRFNSVDRIIKLHRFGFSDNSSYNFSINNTNLKEIKIFLIKNFNSRKLPQLENICNSKNNYFEYDSNQQISPLVKKSEFIWEGNVTHAGFYTPIIINCEKSLNSKFDIFYQFKNQDSLLDTRDEICPMIHIFLLFLYMIVFLVWLANGLSHTSFRIPIHTLFCIQPIFKMISLKFLLDLWITKRVTESPPFWKEIVVHVCDFLNYSLLVSVITYAGAGICIYRNRFTIQDHFEIICSSSLLTVCLILIPFINSVKSIMFVLIITCIGLFWHLKLNVISLIISSRILEQMKGQPIVHSKINLSRAFVKSSILCLLFTLLGYVLTSSSYFSDSTSIITMETGLFIESILNLRFFLFRKIYAGEQNTEGKVIQIKRVVNVKQLITPIGSYIALLERYQY</sequence>
<keyword evidence="1" id="KW-0812">Transmembrane</keyword>
<organism evidence="2 3">
    <name type="scientific">Tritrichomonas foetus</name>
    <dbReference type="NCBI Taxonomy" id="1144522"/>
    <lineage>
        <taxon>Eukaryota</taxon>
        <taxon>Metamonada</taxon>
        <taxon>Parabasalia</taxon>
        <taxon>Tritrichomonadida</taxon>
        <taxon>Tritrichomonadidae</taxon>
        <taxon>Tritrichomonas</taxon>
    </lineage>
</organism>